<accession>A0A2G9RN06</accession>
<organism evidence="2 3">
    <name type="scientific">Aquarana catesbeiana</name>
    <name type="common">American bullfrog</name>
    <name type="synonym">Rana catesbeiana</name>
    <dbReference type="NCBI Taxonomy" id="8400"/>
    <lineage>
        <taxon>Eukaryota</taxon>
        <taxon>Metazoa</taxon>
        <taxon>Chordata</taxon>
        <taxon>Craniata</taxon>
        <taxon>Vertebrata</taxon>
        <taxon>Euteleostomi</taxon>
        <taxon>Amphibia</taxon>
        <taxon>Batrachia</taxon>
        <taxon>Anura</taxon>
        <taxon>Neobatrachia</taxon>
        <taxon>Ranoidea</taxon>
        <taxon>Ranidae</taxon>
        <taxon>Aquarana</taxon>
    </lineage>
</organism>
<sequence length="40" mass="4287">MLFVRLLQPELSMDTSAPRIGSPDPASDTGVHSLTPSQMC</sequence>
<proteinExistence type="predicted"/>
<evidence type="ECO:0000256" key="1">
    <source>
        <dbReference type="SAM" id="MobiDB-lite"/>
    </source>
</evidence>
<feature type="region of interest" description="Disordered" evidence="1">
    <location>
        <begin position="13"/>
        <end position="40"/>
    </location>
</feature>
<evidence type="ECO:0000313" key="3">
    <source>
        <dbReference type="Proteomes" id="UP000228934"/>
    </source>
</evidence>
<dbReference type="Proteomes" id="UP000228934">
    <property type="component" value="Unassembled WGS sequence"/>
</dbReference>
<protein>
    <submittedName>
        <fullName evidence="2">Uncharacterized protein</fullName>
    </submittedName>
</protein>
<keyword evidence="3" id="KW-1185">Reference proteome</keyword>
<dbReference type="EMBL" id="KV935749">
    <property type="protein sequence ID" value="PIO29286.1"/>
    <property type="molecule type" value="Genomic_DNA"/>
</dbReference>
<name>A0A2G9RN06_AQUCT</name>
<reference evidence="3" key="1">
    <citation type="journal article" date="2017" name="Nat. Commun.">
        <title>The North American bullfrog draft genome provides insight into hormonal regulation of long noncoding RNA.</title>
        <authorList>
            <person name="Hammond S.A."/>
            <person name="Warren R.L."/>
            <person name="Vandervalk B.P."/>
            <person name="Kucuk E."/>
            <person name="Khan H."/>
            <person name="Gibb E.A."/>
            <person name="Pandoh P."/>
            <person name="Kirk H."/>
            <person name="Zhao Y."/>
            <person name="Jones M."/>
            <person name="Mungall A.J."/>
            <person name="Coope R."/>
            <person name="Pleasance S."/>
            <person name="Moore R.A."/>
            <person name="Holt R.A."/>
            <person name="Round J.M."/>
            <person name="Ohora S."/>
            <person name="Walle B.V."/>
            <person name="Veldhoen N."/>
            <person name="Helbing C.C."/>
            <person name="Birol I."/>
        </authorList>
    </citation>
    <scope>NUCLEOTIDE SEQUENCE [LARGE SCALE GENOMIC DNA]</scope>
</reference>
<feature type="compositionally biased region" description="Polar residues" evidence="1">
    <location>
        <begin position="30"/>
        <end position="40"/>
    </location>
</feature>
<dbReference type="AlphaFoldDB" id="A0A2G9RN06"/>
<gene>
    <name evidence="2" type="ORF">AB205_0209960</name>
</gene>
<evidence type="ECO:0000313" key="2">
    <source>
        <dbReference type="EMBL" id="PIO29286.1"/>
    </source>
</evidence>